<feature type="domain" description="NAD-dependent epimerase/dehydratase" evidence="2">
    <location>
        <begin position="1"/>
        <end position="202"/>
    </location>
</feature>
<dbReference type="InterPro" id="IPR001509">
    <property type="entry name" value="Epimerase_deHydtase"/>
</dbReference>
<dbReference type="AlphaFoldDB" id="A0A382IY60"/>
<accession>A0A382IY60</accession>
<gene>
    <name evidence="3" type="ORF">METZ01_LOCUS256956</name>
</gene>
<sequence>GFIGKYLVSALKKRGTVVTLPRRKGLPGKRELKRFVTGTDLFFHLGGINRGTDEEILNGNIIGTSRLLESILNNGKSSARLVFASSAQVYPLANCKIPIRETKKASPDTVYGVSKQNAENLIRISGIPFRVLRLSNVYGPGCRPNYNSVVATLCYRAVRGLPLVINGDGRQGRDFVYIEDVVRAFVLAGFGSVAGSGKMFNVSSGKMVSVKQIVKQICRLQKNTKVEFLTDKKNSEISYCCDSSRFSGKYDWRPRVSLSKGIEQTLSYYRGRN</sequence>
<comment type="similarity">
    <text evidence="1">Belongs to the NAD(P)-dependent epimerase/dehydratase family.</text>
</comment>
<protein>
    <recommendedName>
        <fullName evidence="2">NAD-dependent epimerase/dehydratase domain-containing protein</fullName>
    </recommendedName>
</protein>
<organism evidence="3">
    <name type="scientific">marine metagenome</name>
    <dbReference type="NCBI Taxonomy" id="408172"/>
    <lineage>
        <taxon>unclassified sequences</taxon>
        <taxon>metagenomes</taxon>
        <taxon>ecological metagenomes</taxon>
    </lineage>
</organism>
<reference evidence="3" key="1">
    <citation type="submission" date="2018-05" db="EMBL/GenBank/DDBJ databases">
        <authorList>
            <person name="Lanie J.A."/>
            <person name="Ng W.-L."/>
            <person name="Kazmierczak K.M."/>
            <person name="Andrzejewski T.M."/>
            <person name="Davidsen T.M."/>
            <person name="Wayne K.J."/>
            <person name="Tettelin H."/>
            <person name="Glass J.I."/>
            <person name="Rusch D."/>
            <person name="Podicherti R."/>
            <person name="Tsui H.-C.T."/>
            <person name="Winkler M.E."/>
        </authorList>
    </citation>
    <scope>NUCLEOTIDE SEQUENCE</scope>
</reference>
<name>A0A382IY60_9ZZZZ</name>
<evidence type="ECO:0000256" key="1">
    <source>
        <dbReference type="ARBA" id="ARBA00007637"/>
    </source>
</evidence>
<feature type="non-terminal residue" evidence="3">
    <location>
        <position position="1"/>
    </location>
</feature>
<evidence type="ECO:0000259" key="2">
    <source>
        <dbReference type="Pfam" id="PF01370"/>
    </source>
</evidence>
<dbReference type="Gene3D" id="3.40.50.720">
    <property type="entry name" value="NAD(P)-binding Rossmann-like Domain"/>
    <property type="match status" value="1"/>
</dbReference>
<dbReference type="InterPro" id="IPR036291">
    <property type="entry name" value="NAD(P)-bd_dom_sf"/>
</dbReference>
<proteinExistence type="inferred from homology"/>
<dbReference type="EMBL" id="UINC01070168">
    <property type="protein sequence ID" value="SVC04102.1"/>
    <property type="molecule type" value="Genomic_DNA"/>
</dbReference>
<dbReference type="Pfam" id="PF01370">
    <property type="entry name" value="Epimerase"/>
    <property type="match status" value="1"/>
</dbReference>
<evidence type="ECO:0000313" key="3">
    <source>
        <dbReference type="EMBL" id="SVC04102.1"/>
    </source>
</evidence>
<dbReference type="PANTHER" id="PTHR43000">
    <property type="entry name" value="DTDP-D-GLUCOSE 4,6-DEHYDRATASE-RELATED"/>
    <property type="match status" value="1"/>
</dbReference>
<dbReference type="SUPFAM" id="SSF51735">
    <property type="entry name" value="NAD(P)-binding Rossmann-fold domains"/>
    <property type="match status" value="1"/>
</dbReference>